<dbReference type="SUPFAM" id="SSF46565">
    <property type="entry name" value="Chaperone J-domain"/>
    <property type="match status" value="1"/>
</dbReference>
<accession>A0AA36JLH1</accession>
<dbReference type="Gene3D" id="1.10.287.110">
    <property type="entry name" value="DnaJ domain"/>
    <property type="match status" value="1"/>
</dbReference>
<dbReference type="InterPro" id="IPR001623">
    <property type="entry name" value="DnaJ_domain"/>
</dbReference>
<protein>
    <recommendedName>
        <fullName evidence="1">J domain-containing protein</fullName>
    </recommendedName>
</protein>
<feature type="domain" description="J" evidence="1">
    <location>
        <begin position="21"/>
        <end position="76"/>
    </location>
</feature>
<dbReference type="Proteomes" id="UP001178507">
    <property type="component" value="Unassembled WGS sequence"/>
</dbReference>
<name>A0AA36JLH1_9DINO</name>
<dbReference type="CDD" id="cd06257">
    <property type="entry name" value="DnaJ"/>
    <property type="match status" value="1"/>
</dbReference>
<dbReference type="PROSITE" id="PS50076">
    <property type="entry name" value="DNAJ_2"/>
    <property type="match status" value="1"/>
</dbReference>
<keyword evidence="3" id="KW-1185">Reference proteome</keyword>
<dbReference type="SMART" id="SM00271">
    <property type="entry name" value="DnaJ"/>
    <property type="match status" value="1"/>
</dbReference>
<evidence type="ECO:0000313" key="3">
    <source>
        <dbReference type="Proteomes" id="UP001178507"/>
    </source>
</evidence>
<evidence type="ECO:0000259" key="1">
    <source>
        <dbReference type="PROSITE" id="PS50076"/>
    </source>
</evidence>
<evidence type="ECO:0000313" key="2">
    <source>
        <dbReference type="EMBL" id="CAJ1407685.1"/>
    </source>
</evidence>
<organism evidence="2 3">
    <name type="scientific">Effrenium voratum</name>
    <dbReference type="NCBI Taxonomy" id="2562239"/>
    <lineage>
        <taxon>Eukaryota</taxon>
        <taxon>Sar</taxon>
        <taxon>Alveolata</taxon>
        <taxon>Dinophyceae</taxon>
        <taxon>Suessiales</taxon>
        <taxon>Symbiodiniaceae</taxon>
        <taxon>Effrenium</taxon>
    </lineage>
</organism>
<dbReference type="InterPro" id="IPR036869">
    <property type="entry name" value="J_dom_sf"/>
</dbReference>
<proteinExistence type="predicted"/>
<comment type="caution">
    <text evidence="2">The sequence shown here is derived from an EMBL/GenBank/DDBJ whole genome shotgun (WGS) entry which is preliminary data.</text>
</comment>
<dbReference type="Pfam" id="PF00226">
    <property type="entry name" value="DnaJ"/>
    <property type="match status" value="1"/>
</dbReference>
<sequence>MATSSHSPGAGEPARTRKELGWFRRLGLDPGEGLDSTRLRAAYRRAVLQSHPDKGGTAEAFHEVTQAFEMLSDLAAQCVERQCKRKRVSSKQCRAKESLAQLRDVLQSMDAAARRSKVSSLPAAVQKALVAFMEEEPFHQQQDRHLSKRSSSSIRLRAVTSKAGAKYVVQMDIECLRSYTRQVAFEQAIEHQLVLSELRDQLAAEEEIWSPPYKACEIFRRVLASHGTSVEKLNLSVFVQMRASEWVANRHSLTSPVLSFFSAVELRHRLLSARSHSWEALRQEWLQLLQQGRRSRSAAEAAEFLDSARAENLERRLRKAVQQVQLQGECETESECEEQCYKSCHLSADALKAHTAFHERSKHLAGISH</sequence>
<dbReference type="AlphaFoldDB" id="A0AA36JLH1"/>
<gene>
    <name evidence="2" type="ORF">EVOR1521_LOCUS29325</name>
</gene>
<dbReference type="EMBL" id="CAUJNA010003684">
    <property type="protein sequence ID" value="CAJ1407685.1"/>
    <property type="molecule type" value="Genomic_DNA"/>
</dbReference>
<reference evidence="2" key="1">
    <citation type="submission" date="2023-08" db="EMBL/GenBank/DDBJ databases">
        <authorList>
            <person name="Chen Y."/>
            <person name="Shah S."/>
            <person name="Dougan E. K."/>
            <person name="Thang M."/>
            <person name="Chan C."/>
        </authorList>
    </citation>
    <scope>NUCLEOTIDE SEQUENCE</scope>
</reference>